<dbReference type="SUPFAM" id="SSF49899">
    <property type="entry name" value="Concanavalin A-like lectins/glucanases"/>
    <property type="match status" value="2"/>
</dbReference>
<feature type="repeat" description="CSPG" evidence="5">
    <location>
        <begin position="1205"/>
        <end position="1305"/>
    </location>
</feature>
<dbReference type="GO" id="GO:0009653">
    <property type="term" value="P:anatomical structure morphogenesis"/>
    <property type="evidence" value="ECO:0007669"/>
    <property type="project" value="TreeGrafter"/>
</dbReference>
<feature type="repeat" description="CSPG" evidence="5">
    <location>
        <begin position="1522"/>
        <end position="1616"/>
    </location>
</feature>
<dbReference type="CDD" id="cd00110">
    <property type="entry name" value="LamG"/>
    <property type="match status" value="2"/>
</dbReference>
<dbReference type="Pfam" id="PF02210">
    <property type="entry name" value="Laminin_G_2"/>
    <property type="match status" value="2"/>
</dbReference>
<keyword evidence="1" id="KW-0732">Signal</keyword>
<dbReference type="GeneTree" id="ENSGT00940000154091"/>
<feature type="region of interest" description="Disordered" evidence="6">
    <location>
        <begin position="1924"/>
        <end position="1952"/>
    </location>
</feature>
<feature type="transmembrane region" description="Helical" evidence="7">
    <location>
        <begin position="1957"/>
        <end position="1982"/>
    </location>
</feature>
<dbReference type="InterPro" id="IPR051561">
    <property type="entry name" value="FRAS1_ECM"/>
</dbReference>
<feature type="compositionally biased region" description="Polar residues" evidence="6">
    <location>
        <begin position="1927"/>
        <end position="1952"/>
    </location>
</feature>
<dbReference type="PANTHER" id="PTHR45739">
    <property type="entry name" value="MATRIX PROTEIN, PUTATIVE-RELATED"/>
    <property type="match status" value="1"/>
</dbReference>
<dbReference type="PROSITE" id="PS51854">
    <property type="entry name" value="CSPG"/>
    <property type="match status" value="9"/>
</dbReference>
<accession>A0A672TP01</accession>
<evidence type="ECO:0000259" key="8">
    <source>
        <dbReference type="PROSITE" id="PS50025"/>
    </source>
</evidence>
<dbReference type="PROSITE" id="PS50025">
    <property type="entry name" value="LAM_G_DOMAIN"/>
    <property type="match status" value="2"/>
</dbReference>
<dbReference type="InParanoid" id="A0A672TP01"/>
<dbReference type="InterPro" id="IPR039005">
    <property type="entry name" value="CSPG_rpt"/>
</dbReference>
<sequence>LSISFYGDSFVELNMVEASSQTSLQLRFRTSKPHGLLFLAAGKKDYCLMELLSGYLEVLGERVLHSQQRSQLNDLAWHLVELHHEHDNVTLVIDKHDTSSAKMPGIFYELNIDYGFYIGGTSKLDVPYIVGSLPSFRGCIDDVSFNQLDILMPLRPSPGFKNVHEVSVGCSDEFFAGEDEPISFFSSRSYVSFPLWNVADEGILEYTLQTSATRGLLLYHPGKMGDFIAMEMENGLIKAYVGKFKSRTQLSSRKSVNDSHWHYIKLKFTAEYLQLTLDEETVKKSLPPYSKLPLLKGSLFVGGVDDSARSELIKLELVSVSGKYARGGSFKGCIRDLKTNSEKKSLKNVLVTKDISAGCETESAFNANLSLEMAVKNPTVKAAPTFAISPESSVSPGKEDKSRLLVLSNLIVLEGGQASLESKHIEVNLDFQKLDIHQSQILFEIKTPPSHGDLKLDVEPVQEVNTFTLQDIWQGKILYVHDGSEDTYDYFNFSISTSSEKIVPPCLQGNEQYVFSITVTPVNDAPEITLPEGNLLLLLENSKKRLTSDLIKVLDTDTDPVDLSLSVLGNLNADAGYLEDSKHPGKAITTFSNEDLREGTVFFVHTGVKNSRIVLRASDGEKVSNTIVLRVMAVPLDYRVVNNSGIKLLQGVTALITPRHLAVETNANLQELEIRYEITEPPQFGEVQRQHSRGEWKRVNSFSQRSLERSRVRYYSTFKEIQLENVTDQFKFKVSIGNRMSEEHMFPIKVKWLRYIVLKHAPLEIEKSKKRYLNSDNLFAVIVDLEIPEDELHFKLLSLPKNGQILLNDQPLKKDSVFSQKDITDQKVAYELNCRYHEDNIDSFQFLISTKYLESDMYKFEVYIKSDLRNIILTNSGLRVTEGEGELITSAELFVQTPDNKTFQYKVIQFPKHGKLKLINFSGSFESNHNLTTFTNKDITNKRLMYMHDDSETVFDEFLVRASSSKPLSVEIRFNISVQLKNDEKPVRVVDKIFNIVRNGQRLLTLADLCYHDPDSDFDDGQLLYTRRGISNGDLVLTNNTSHRLYQFKQVDLEQKQVLFIHRGADFGRFVLFVTDGKHYTSLLLEVSATDPYVRLANNTGLLVQKGKEETVTTANLSAVTNQDIRNDHELTYEIFSFPKYGRIYVNNLLMDTFSQRDLIKGYVTYRHDDSNNFIDTFNFTVHARDVHLDAGVRVRIYLESQHWPPRIVNKNNLLVEEGKPVKISKGKLQVAHENSSPSEIVFTVRQLPVHGYIRKFSSEESYLRADADQRPVLSFTQQDVDEGKVQYVQTVPDQLDDRFSLDVTNGVRTVSEIEISVDIIPRTIPLEVQNFTVIEGGSKALVEDYLKISSRHFAGLSCEFVLLEQPKHGYVENSRVPGIKLATFTRKQSISKILFTFLLGAVVQEGGKVLINRTNLDASNLLVKLSEVQRSMYEVWYQVVSLPQHGVVVVGERNITKEKPNFSQYILNKFGIVYIHDNSESLKDNFTFAVWLNLKSKSATKPHGEVLEEMFNITVVPVNDQAPELKTKRLHLKVLQGDVSVLGSENLKVEDLDNTPVELKYTIVNNPNNGYLAMKSNLSVSINDFTQADVDSGKVWFVQDGSSSSGVFYFSVTDGKHRPLYKLFSLEVIPITLVLVNLTDVALPQGQTSVTITNVQLSAVTNGKSTNIMYEMTQPLKYGHLMIGNEKVTKFEQADLYSGKLSYHMTNLTAPKEVLEFMLFTTECNLTGQVLNITVKPLVQVVSDMQISNQAAYKFRSSDLDASELANLTNSNPRFEVIVPPSHGRIVKKRFVYDVVFEDIQTFTQSDIDSGVVLLDIDTNMTGIDLLNDSFTFILRADAVQPAVGCFQYSIVPHSPPLVQGFTTEVPSITSMTTLKIDATSKGKAAAPFQNGEPTAAPQKTEPTMWPGQNHWRNLHEEGPLLNLAMGTSGSAGPKTTTQDSAQSPREQADQSSNPWYIIMPLVLLSVLLIVTVISVCILLMCQKKEKTKPHVKSQTDTVLSSPDQCPERSLAVPSVTVTPLLKGVERSTASPFMAVRHEQLLPAVVSLTAEQSSQNSWLNLDPEMIQYCRKTNPTLKRSQYWV</sequence>
<keyword evidence="2" id="KW-0677">Repeat</keyword>
<dbReference type="Proteomes" id="UP000472266">
    <property type="component" value="Chromosome 3"/>
</dbReference>
<keyword evidence="3" id="KW-0325">Glycoprotein</keyword>
<feature type="repeat" description="CSPG" evidence="5">
    <location>
        <begin position="637"/>
        <end position="735"/>
    </location>
</feature>
<dbReference type="OMA" id="EELHFMV"/>
<feature type="repeat" description="CSPG" evidence="5">
    <location>
        <begin position="525"/>
        <end position="620"/>
    </location>
</feature>
<dbReference type="PANTHER" id="PTHR45739:SF14">
    <property type="entry name" value="CHONDROITIN SULFATE PROTEOGLYCAN 4"/>
    <property type="match status" value="1"/>
</dbReference>
<evidence type="ECO:0000256" key="4">
    <source>
        <dbReference type="PROSITE-ProRule" id="PRU00122"/>
    </source>
</evidence>
<organism evidence="9 10">
    <name type="scientific">Strigops habroptila</name>
    <name type="common">Kakapo</name>
    <dbReference type="NCBI Taxonomy" id="2489341"/>
    <lineage>
        <taxon>Eukaryota</taxon>
        <taxon>Metazoa</taxon>
        <taxon>Chordata</taxon>
        <taxon>Craniata</taxon>
        <taxon>Vertebrata</taxon>
        <taxon>Euteleostomi</taxon>
        <taxon>Archelosauria</taxon>
        <taxon>Archosauria</taxon>
        <taxon>Dinosauria</taxon>
        <taxon>Saurischia</taxon>
        <taxon>Theropoda</taxon>
        <taxon>Coelurosauria</taxon>
        <taxon>Aves</taxon>
        <taxon>Neognathae</taxon>
        <taxon>Neoaves</taxon>
        <taxon>Telluraves</taxon>
        <taxon>Australaves</taxon>
        <taxon>Psittaciformes</taxon>
        <taxon>Psittacidae</taxon>
        <taxon>Strigops</taxon>
    </lineage>
</organism>
<dbReference type="Pfam" id="PF16184">
    <property type="entry name" value="Cadherin_3"/>
    <property type="match status" value="11"/>
</dbReference>
<protein>
    <recommendedName>
        <fullName evidence="8">Laminin G domain-containing protein</fullName>
    </recommendedName>
</protein>
<evidence type="ECO:0000313" key="10">
    <source>
        <dbReference type="Proteomes" id="UP000472266"/>
    </source>
</evidence>
<feature type="repeat" description="CSPG" evidence="5">
    <location>
        <begin position="754"/>
        <end position="849"/>
    </location>
</feature>
<evidence type="ECO:0000313" key="9">
    <source>
        <dbReference type="Ensembl" id="ENSSHBP00005003639.1"/>
    </source>
</evidence>
<reference evidence="9 10" key="1">
    <citation type="submission" date="2019-11" db="EMBL/GenBank/DDBJ databases">
        <title>Strigops habroptila (kakapo) genome, bStrHab1, primary haplotype, v2.</title>
        <authorList>
            <person name="Jarvis E.D."/>
            <person name="Howard J."/>
            <person name="Rhie A."/>
            <person name="Phillippy A."/>
            <person name="Korlach J."/>
            <person name="Digby A."/>
            <person name="Iorns D."/>
            <person name="Eason D."/>
            <person name="Robertson B."/>
            <person name="Raemaekers T."/>
            <person name="Howe K."/>
            <person name="Lewin H."/>
            <person name="Damas J."/>
            <person name="Hastie A."/>
            <person name="Tracey A."/>
            <person name="Chow W."/>
            <person name="Fedrigo O."/>
        </authorList>
    </citation>
    <scope>NUCLEOTIDE SEQUENCE [LARGE SCALE GENOMIC DNA]</scope>
</reference>
<dbReference type="InterPro" id="IPR001791">
    <property type="entry name" value="Laminin_G"/>
</dbReference>
<feature type="repeat" description="CSPG" evidence="5">
    <location>
        <begin position="1393"/>
        <end position="1492"/>
    </location>
</feature>
<feature type="domain" description="Laminin G" evidence="8">
    <location>
        <begin position="180"/>
        <end position="359"/>
    </location>
</feature>
<feature type="repeat" description="CSPG" evidence="5">
    <location>
        <begin position="1093"/>
        <end position="1183"/>
    </location>
</feature>
<dbReference type="SMART" id="SM00282">
    <property type="entry name" value="LamG"/>
    <property type="match status" value="2"/>
</dbReference>
<keyword evidence="7" id="KW-1133">Transmembrane helix</keyword>
<evidence type="ECO:0000256" key="5">
    <source>
        <dbReference type="PROSITE-ProRule" id="PRU01201"/>
    </source>
</evidence>
<evidence type="ECO:0000256" key="6">
    <source>
        <dbReference type="SAM" id="MobiDB-lite"/>
    </source>
</evidence>
<feature type="repeat" description="CSPG" evidence="5">
    <location>
        <begin position="869"/>
        <end position="963"/>
    </location>
</feature>
<dbReference type="Ensembl" id="ENSSHBT00005004425.1">
    <property type="protein sequence ID" value="ENSSHBP00005003639.1"/>
    <property type="gene ID" value="ENSSHBG00005003279.1"/>
</dbReference>
<evidence type="ECO:0000256" key="7">
    <source>
        <dbReference type="SAM" id="Phobius"/>
    </source>
</evidence>
<feature type="domain" description="Laminin G" evidence="8">
    <location>
        <begin position="1"/>
        <end position="170"/>
    </location>
</feature>
<keyword evidence="7" id="KW-0472">Membrane</keyword>
<name>A0A672TP01_STRHB</name>
<evidence type="ECO:0000256" key="3">
    <source>
        <dbReference type="ARBA" id="ARBA00023180"/>
    </source>
</evidence>
<feature type="repeat" description="CSPG" evidence="5">
    <location>
        <begin position="401"/>
        <end position="496"/>
    </location>
</feature>
<feature type="region of interest" description="Disordered" evidence="6">
    <location>
        <begin position="1884"/>
        <end position="1905"/>
    </location>
</feature>
<evidence type="ECO:0000256" key="1">
    <source>
        <dbReference type="ARBA" id="ARBA00022729"/>
    </source>
</evidence>
<reference evidence="9" key="3">
    <citation type="submission" date="2025-09" db="UniProtKB">
        <authorList>
            <consortium name="Ensembl"/>
        </authorList>
    </citation>
    <scope>IDENTIFICATION</scope>
</reference>
<proteinExistence type="predicted"/>
<comment type="caution">
    <text evidence="4">Lacks conserved residue(s) required for the propagation of feature annotation.</text>
</comment>
<keyword evidence="10" id="KW-1185">Reference proteome</keyword>
<keyword evidence="7" id="KW-0812">Transmembrane</keyword>
<evidence type="ECO:0000256" key="2">
    <source>
        <dbReference type="ARBA" id="ARBA00022737"/>
    </source>
</evidence>
<dbReference type="InterPro" id="IPR013320">
    <property type="entry name" value="ConA-like_dom_sf"/>
</dbReference>
<reference evidence="9" key="2">
    <citation type="submission" date="2025-08" db="UniProtKB">
        <authorList>
            <consortium name="Ensembl"/>
        </authorList>
    </citation>
    <scope>IDENTIFICATION</scope>
</reference>
<dbReference type="Gene3D" id="2.60.120.200">
    <property type="match status" value="2"/>
</dbReference>